<feature type="region of interest" description="Disordered" evidence="1">
    <location>
        <begin position="255"/>
        <end position="329"/>
    </location>
</feature>
<evidence type="ECO:0000313" key="4">
    <source>
        <dbReference type="Proteomes" id="UP001589716"/>
    </source>
</evidence>
<organism evidence="3 4">
    <name type="scientific">Streptomyces roseoviridis</name>
    <dbReference type="NCBI Taxonomy" id="67361"/>
    <lineage>
        <taxon>Bacteria</taxon>
        <taxon>Bacillati</taxon>
        <taxon>Actinomycetota</taxon>
        <taxon>Actinomycetes</taxon>
        <taxon>Kitasatosporales</taxon>
        <taxon>Streptomycetaceae</taxon>
        <taxon>Streptomyces</taxon>
    </lineage>
</organism>
<gene>
    <name evidence="3" type="ORF">ACFFTP_09950</name>
</gene>
<keyword evidence="2" id="KW-0472">Membrane</keyword>
<dbReference type="EMBL" id="JBHMCT010000007">
    <property type="protein sequence ID" value="MFB9554513.1"/>
    <property type="molecule type" value="Genomic_DNA"/>
</dbReference>
<dbReference type="RefSeq" id="WP_345487109.1">
    <property type="nucleotide sequence ID" value="NZ_BAAAWU010000001.1"/>
</dbReference>
<name>A0ABV5QNT6_9ACTN</name>
<evidence type="ECO:0008006" key="5">
    <source>
        <dbReference type="Google" id="ProtNLM"/>
    </source>
</evidence>
<reference evidence="3 4" key="1">
    <citation type="submission" date="2024-09" db="EMBL/GenBank/DDBJ databases">
        <authorList>
            <person name="Sun Q."/>
            <person name="Mori K."/>
        </authorList>
    </citation>
    <scope>NUCLEOTIDE SEQUENCE [LARGE SCALE GENOMIC DNA]</scope>
    <source>
        <strain evidence="3 4">JCM 4414</strain>
    </source>
</reference>
<evidence type="ECO:0000256" key="1">
    <source>
        <dbReference type="SAM" id="MobiDB-lite"/>
    </source>
</evidence>
<feature type="region of interest" description="Disordered" evidence="1">
    <location>
        <begin position="82"/>
        <end position="160"/>
    </location>
</feature>
<feature type="compositionally biased region" description="Pro residues" evidence="1">
    <location>
        <begin position="265"/>
        <end position="275"/>
    </location>
</feature>
<dbReference type="Proteomes" id="UP001589716">
    <property type="component" value="Unassembled WGS sequence"/>
</dbReference>
<feature type="transmembrane region" description="Helical" evidence="2">
    <location>
        <begin position="56"/>
        <end position="77"/>
    </location>
</feature>
<evidence type="ECO:0000256" key="2">
    <source>
        <dbReference type="SAM" id="Phobius"/>
    </source>
</evidence>
<keyword evidence="2" id="KW-1133">Transmembrane helix</keyword>
<proteinExistence type="predicted"/>
<feature type="compositionally biased region" description="Gly residues" evidence="1">
    <location>
        <begin position="96"/>
        <end position="108"/>
    </location>
</feature>
<keyword evidence="4" id="KW-1185">Reference proteome</keyword>
<protein>
    <recommendedName>
        <fullName evidence="5">DUF4232 domain-containing protein</fullName>
    </recommendedName>
</protein>
<keyword evidence="2" id="KW-0812">Transmembrane</keyword>
<feature type="compositionally biased region" description="Low complexity" evidence="1">
    <location>
        <begin position="289"/>
        <end position="301"/>
    </location>
</feature>
<evidence type="ECO:0000313" key="3">
    <source>
        <dbReference type="EMBL" id="MFB9554513.1"/>
    </source>
</evidence>
<comment type="caution">
    <text evidence="3">The sequence shown here is derived from an EMBL/GenBank/DDBJ whole genome shotgun (WGS) entry which is preliminary data.</text>
</comment>
<sequence length="348" mass="34020">MVNEAPGDAPENGTPDELALRRLFQGAVAGLEPSEGALDHLRRAVPARRARKRQAVVGMAAAIVLVGTAVPALVHVASSGGISADQPVNAGHGEQAQGGTGTETGIEGGQKSAGPPSGTAEPSEGEAEGAGRPTAPSDGPGGGGDGGSTAPSGSSDERPVCAADQLAVSSATTGAPDSTGKVYGTFRIANVSGRDCRVGGDGRFGFEARGAADQSKITVVEHTPGDAASGLPDPSQESPSLLLTPDNAYEVRFAWVPSETCPTTGPNPTPTPTPTPDGGSPSSGGATGSTGTSPDDGTVSTQLGTDGTPADGSIEVTHTADPGSPVAAATIPNACAGTLYRTGVLDAS</sequence>
<accession>A0ABV5QNT6</accession>
<feature type="region of interest" description="Disordered" evidence="1">
    <location>
        <begin position="209"/>
        <end position="242"/>
    </location>
</feature>